<keyword evidence="1" id="KW-1133">Transmembrane helix</keyword>
<evidence type="ECO:0000313" key="3">
    <source>
        <dbReference type="EMBL" id="GLH98812.1"/>
    </source>
</evidence>
<reference evidence="3" key="1">
    <citation type="submission" date="2022-12" db="EMBL/GenBank/DDBJ databases">
        <title>New Phytohabitans aurantiacus sp. RD004123 nov., an actinomycete isolated from soil.</title>
        <authorList>
            <person name="Triningsih D.W."/>
            <person name="Harunari E."/>
            <person name="Igarashi Y."/>
        </authorList>
    </citation>
    <scope>NUCLEOTIDE SEQUENCE</scope>
    <source>
        <strain evidence="3">RD004123</strain>
    </source>
</reference>
<protein>
    <recommendedName>
        <fullName evidence="2">TadE-like domain-containing protein</fullName>
    </recommendedName>
</protein>
<name>A0ABQ5QXP7_9ACTN</name>
<evidence type="ECO:0000259" key="2">
    <source>
        <dbReference type="Pfam" id="PF07811"/>
    </source>
</evidence>
<accession>A0ABQ5QXP7</accession>
<dbReference type="InterPro" id="IPR012495">
    <property type="entry name" value="TadE-like_dom"/>
</dbReference>
<keyword evidence="1" id="KW-0812">Transmembrane</keyword>
<keyword evidence="1" id="KW-0472">Membrane</keyword>
<comment type="caution">
    <text evidence="3">The sequence shown here is derived from an EMBL/GenBank/DDBJ whole genome shotgun (WGS) entry which is preliminary data.</text>
</comment>
<dbReference type="RefSeq" id="WP_281898032.1">
    <property type="nucleotide sequence ID" value="NZ_BSDI01000019.1"/>
</dbReference>
<dbReference type="EMBL" id="BSDI01000019">
    <property type="protein sequence ID" value="GLH98812.1"/>
    <property type="molecule type" value="Genomic_DNA"/>
</dbReference>
<feature type="transmembrane region" description="Helical" evidence="1">
    <location>
        <begin position="31"/>
        <end position="51"/>
    </location>
</feature>
<organism evidence="3 4">
    <name type="scientific">Phytohabitans aurantiacus</name>
    <dbReference type="NCBI Taxonomy" id="3016789"/>
    <lineage>
        <taxon>Bacteria</taxon>
        <taxon>Bacillati</taxon>
        <taxon>Actinomycetota</taxon>
        <taxon>Actinomycetes</taxon>
        <taxon>Micromonosporales</taxon>
        <taxon>Micromonosporaceae</taxon>
    </lineage>
</organism>
<evidence type="ECO:0000256" key="1">
    <source>
        <dbReference type="SAM" id="Phobius"/>
    </source>
</evidence>
<keyword evidence="4" id="KW-1185">Reference proteome</keyword>
<dbReference type="Pfam" id="PF07811">
    <property type="entry name" value="TadE"/>
    <property type="match status" value="1"/>
</dbReference>
<feature type="domain" description="TadE-like" evidence="2">
    <location>
        <begin position="23"/>
        <end position="64"/>
    </location>
</feature>
<proteinExistence type="predicted"/>
<evidence type="ECO:0000313" key="4">
    <source>
        <dbReference type="Proteomes" id="UP001144280"/>
    </source>
</evidence>
<gene>
    <name evidence="3" type="ORF">Pa4123_40870</name>
</gene>
<dbReference type="Proteomes" id="UP001144280">
    <property type="component" value="Unassembled WGS sequence"/>
</dbReference>
<sequence>MLHIRRQTSAPGRRAGTGCADGGSTAVELAVSAPILIGLILLLVQAFFWGVGSLAARSAADHAAQTTRVIAGSPASGQAAGADVLTQLGGQLIDEPTIAVHRGTQTTTVTVTGTAHGLPLPIHVTVRVPTEKAPTGPS</sequence>